<keyword evidence="1" id="KW-1133">Transmembrane helix</keyword>
<organism evidence="2 3">
    <name type="scientific">Cyberlindnera fabianii</name>
    <name type="common">Yeast</name>
    <name type="synonym">Hansenula fabianii</name>
    <dbReference type="NCBI Taxonomy" id="36022"/>
    <lineage>
        <taxon>Eukaryota</taxon>
        <taxon>Fungi</taxon>
        <taxon>Dikarya</taxon>
        <taxon>Ascomycota</taxon>
        <taxon>Saccharomycotina</taxon>
        <taxon>Saccharomycetes</taxon>
        <taxon>Phaffomycetales</taxon>
        <taxon>Phaffomycetaceae</taxon>
        <taxon>Cyberlindnera</taxon>
    </lineage>
</organism>
<dbReference type="Proteomes" id="UP000189513">
    <property type="component" value="Unassembled WGS sequence"/>
</dbReference>
<keyword evidence="2" id="KW-0808">Transferase</keyword>
<dbReference type="Gene3D" id="3.90.550.10">
    <property type="entry name" value="Spore Coat Polysaccharide Biosynthesis Protein SpsA, Chain A"/>
    <property type="match status" value="1"/>
</dbReference>
<keyword evidence="1" id="KW-0812">Transmembrane</keyword>
<comment type="caution">
    <text evidence="2">The sequence shown here is derived from an EMBL/GenBank/DDBJ whole genome shotgun (WGS) entry which is preliminary data.</text>
</comment>
<evidence type="ECO:0000256" key="1">
    <source>
        <dbReference type="SAM" id="Phobius"/>
    </source>
</evidence>
<dbReference type="InterPro" id="IPR029044">
    <property type="entry name" value="Nucleotide-diphossugar_trans"/>
</dbReference>
<dbReference type="STRING" id="36022.A0A1V2L6P0"/>
<reference evidence="3" key="1">
    <citation type="journal article" date="2017" name="Genome Announc.">
        <title>Genome sequences of Cyberlindnera fabianii 65, Pichia kudriavzevii 129, and Saccharomyces cerevisiae 131 isolated from fermented masau fruits in Zimbabwe.</title>
        <authorList>
            <person name="van Rijswijck I.M.H."/>
            <person name="Derks M.F.L."/>
            <person name="Abee T."/>
            <person name="de Ridder D."/>
            <person name="Smid E.J."/>
        </authorList>
    </citation>
    <scope>NUCLEOTIDE SEQUENCE [LARGE SCALE GENOMIC DNA]</scope>
    <source>
        <strain evidence="3">65</strain>
    </source>
</reference>
<gene>
    <name evidence="2" type="ORF">BON22_3577</name>
</gene>
<evidence type="ECO:0000313" key="2">
    <source>
        <dbReference type="EMBL" id="ONH66701.1"/>
    </source>
</evidence>
<feature type="transmembrane region" description="Helical" evidence="1">
    <location>
        <begin position="42"/>
        <end position="61"/>
    </location>
</feature>
<evidence type="ECO:0000313" key="3">
    <source>
        <dbReference type="Proteomes" id="UP000189513"/>
    </source>
</evidence>
<sequence length="551" mass="64149">MFSTRSYLRKLHLRIKSNGQALSHQKVTFINAMTPRSKTRSVYLLIAVALLLCLHLLRYSFPLHSLPLSLPWRASQPQIILPMELIDYDRSTIKRISSQTIDFLYSHTDKTNVKWSRLAYVTYATSETHLCNAVMLLSDLRSKGTKASLVILLTEDVDISPTIDGSVKRANVIVNRVKRIQQLNRDSYWTSSMTKMNIFGLIDYERIIYMDSDSQIPQGHLDELFFIPPVEIAVVPAYWLIAPLFDMSWWSSLMASKNDGNWEPPRPMTHSEKIQYENEFVMNLTRYADSTGKLPVWPFSKVELTSEQLVTQKNMYTTVYNSLPAHFNIRQFYITSILMVITPSFPLYERAMETLSVSSPTDFDMELINQMFSLPAILKRQRARKKTLTAIPDLLILPHQRYGLLTSELNVKRKHSTFLAELEDIPYIDRSEWRITHSSEAAYYDYTSFEHESSEWLPNVKYLHFSDSPIPKPWIEKDVHAEYMGHRRRCTPFKESKSNDLKLVKPQYETRDCKAAQAWDQFHAKFSQQRWDVCGLKLIKLDDDGYASDIH</sequence>
<protein>
    <submittedName>
        <fullName evidence="2">Glucose N-acetyltransferase 1</fullName>
    </submittedName>
</protein>
<dbReference type="AlphaFoldDB" id="A0A1V2L6P0"/>
<dbReference type="EMBL" id="MPUK01000006">
    <property type="protein sequence ID" value="ONH66701.1"/>
    <property type="molecule type" value="Genomic_DNA"/>
</dbReference>
<dbReference type="PANTHER" id="PTHR11183">
    <property type="entry name" value="GLYCOGENIN SUBFAMILY MEMBER"/>
    <property type="match status" value="1"/>
</dbReference>
<keyword evidence="3" id="KW-1185">Reference proteome</keyword>
<keyword evidence="1" id="KW-0472">Membrane</keyword>
<dbReference type="GO" id="GO:0016740">
    <property type="term" value="F:transferase activity"/>
    <property type="evidence" value="ECO:0007669"/>
    <property type="project" value="UniProtKB-KW"/>
</dbReference>
<dbReference type="SUPFAM" id="SSF53448">
    <property type="entry name" value="Nucleotide-diphospho-sugar transferases"/>
    <property type="match status" value="1"/>
</dbReference>
<dbReference type="InterPro" id="IPR050587">
    <property type="entry name" value="GNT1/Glycosyltrans_8"/>
</dbReference>
<proteinExistence type="predicted"/>
<dbReference type="VEuPathDB" id="FungiDB:BON22_3577"/>
<name>A0A1V2L6P0_CYBFA</name>
<dbReference type="OMA" id="ILPHRVY"/>
<accession>A0A1V2L6P0</accession>